<dbReference type="EMBL" id="AGNL01006402">
    <property type="protein sequence ID" value="EJK72073.1"/>
    <property type="molecule type" value="Genomic_DNA"/>
</dbReference>
<evidence type="ECO:0000313" key="2">
    <source>
        <dbReference type="EMBL" id="EJK72073.1"/>
    </source>
</evidence>
<name>K0T0A3_THAOC</name>
<gene>
    <name evidence="2" type="ORF">THAOC_06434</name>
</gene>
<feature type="compositionally biased region" description="Basic residues" evidence="1">
    <location>
        <begin position="152"/>
        <end position="161"/>
    </location>
</feature>
<protein>
    <submittedName>
        <fullName evidence="2">Uncharacterized protein</fullName>
    </submittedName>
</protein>
<keyword evidence="3" id="KW-1185">Reference proteome</keyword>
<evidence type="ECO:0000256" key="1">
    <source>
        <dbReference type="SAM" id="MobiDB-lite"/>
    </source>
</evidence>
<feature type="region of interest" description="Disordered" evidence="1">
    <location>
        <begin position="260"/>
        <end position="343"/>
    </location>
</feature>
<dbReference type="Proteomes" id="UP000266841">
    <property type="component" value="Unassembled WGS sequence"/>
</dbReference>
<proteinExistence type="predicted"/>
<evidence type="ECO:0000313" key="3">
    <source>
        <dbReference type="Proteomes" id="UP000266841"/>
    </source>
</evidence>
<sequence length="343" mass="37741">LLLPAAEVDAVEVQAGEGHVGVVAFGRRVVEGLGHDLFPLLLYYRRSVFDWVETLDGPLWSEVLVAGAPLVAYAFPVKGSERPPTPKGRTNLHRQDRDVTSSSKTRRRAVLDRLTEWPIRKPPAWGITERASERLGNAREASNRRKFDSRLSSRKCPRRRGGPADLDTCRAAGTRRDSQPANRGTSKIFEGGRKLARRLALRVDDSRKAPIESTTREEEVHTGHVGKNVDQRSSHGGLVEENTPRADAAVAGARRLRMPRRRLEGPTRLPPGAGREERTGQAAGASGVCLPQRGRLRSAHYNGVQRPTRPVPGALAKKTHAARGRSTSRQQISNMKHSKFGSS</sequence>
<feature type="region of interest" description="Disordered" evidence="1">
    <location>
        <begin position="211"/>
        <end position="239"/>
    </location>
</feature>
<comment type="caution">
    <text evidence="2">The sequence shown here is derived from an EMBL/GenBank/DDBJ whole genome shotgun (WGS) entry which is preliminary data.</text>
</comment>
<dbReference type="AlphaFoldDB" id="K0T0A3"/>
<feature type="compositionally biased region" description="Basic and acidic residues" evidence="1">
    <location>
        <begin position="211"/>
        <end position="233"/>
    </location>
</feature>
<feature type="non-terminal residue" evidence="2">
    <location>
        <position position="1"/>
    </location>
</feature>
<organism evidence="2 3">
    <name type="scientific">Thalassiosira oceanica</name>
    <name type="common">Marine diatom</name>
    <dbReference type="NCBI Taxonomy" id="159749"/>
    <lineage>
        <taxon>Eukaryota</taxon>
        <taxon>Sar</taxon>
        <taxon>Stramenopiles</taxon>
        <taxon>Ochrophyta</taxon>
        <taxon>Bacillariophyta</taxon>
        <taxon>Coscinodiscophyceae</taxon>
        <taxon>Thalassiosirophycidae</taxon>
        <taxon>Thalassiosirales</taxon>
        <taxon>Thalassiosiraceae</taxon>
        <taxon>Thalassiosira</taxon>
    </lineage>
</organism>
<feature type="region of interest" description="Disordered" evidence="1">
    <location>
        <begin position="130"/>
        <end position="190"/>
    </location>
</feature>
<feature type="compositionally biased region" description="Polar residues" evidence="1">
    <location>
        <begin position="325"/>
        <end position="335"/>
    </location>
</feature>
<feature type="region of interest" description="Disordered" evidence="1">
    <location>
        <begin position="78"/>
        <end position="106"/>
    </location>
</feature>
<reference evidence="2 3" key="1">
    <citation type="journal article" date="2012" name="Genome Biol.">
        <title>Genome and low-iron response of an oceanic diatom adapted to chronic iron limitation.</title>
        <authorList>
            <person name="Lommer M."/>
            <person name="Specht M."/>
            <person name="Roy A.S."/>
            <person name="Kraemer L."/>
            <person name="Andreson R."/>
            <person name="Gutowska M.A."/>
            <person name="Wolf J."/>
            <person name="Bergner S.V."/>
            <person name="Schilhabel M.B."/>
            <person name="Klostermeier U.C."/>
            <person name="Beiko R.G."/>
            <person name="Rosenstiel P."/>
            <person name="Hippler M."/>
            <person name="Laroche J."/>
        </authorList>
    </citation>
    <scope>NUCLEOTIDE SEQUENCE [LARGE SCALE GENOMIC DNA]</scope>
    <source>
        <strain evidence="2 3">CCMP1005</strain>
    </source>
</reference>
<feature type="compositionally biased region" description="Basic and acidic residues" evidence="1">
    <location>
        <begin position="130"/>
        <end position="151"/>
    </location>
</feature>
<accession>K0T0A3</accession>